<dbReference type="SUPFAM" id="SSF46689">
    <property type="entry name" value="Homeodomain-like"/>
    <property type="match status" value="1"/>
</dbReference>
<dbReference type="InterPro" id="IPR018062">
    <property type="entry name" value="HTH_AraC-typ_CS"/>
</dbReference>
<keyword evidence="6" id="KW-1185">Reference proteome</keyword>
<keyword evidence="1" id="KW-0805">Transcription regulation</keyword>
<protein>
    <submittedName>
        <fullName evidence="5">AraC-like DNA-binding protein</fullName>
    </submittedName>
</protein>
<dbReference type="PRINTS" id="PR00032">
    <property type="entry name" value="HTHARAC"/>
</dbReference>
<dbReference type="InterPro" id="IPR018060">
    <property type="entry name" value="HTH_AraC"/>
</dbReference>
<dbReference type="PANTHER" id="PTHR46796">
    <property type="entry name" value="HTH-TYPE TRANSCRIPTIONAL ACTIVATOR RHAS-RELATED"/>
    <property type="match status" value="1"/>
</dbReference>
<dbReference type="Proteomes" id="UP001228905">
    <property type="component" value="Unassembled WGS sequence"/>
</dbReference>
<dbReference type="RefSeq" id="WP_307345569.1">
    <property type="nucleotide sequence ID" value="NZ_JAUSVS010000001.1"/>
</dbReference>
<name>A0ABU0IMX4_9CAUL</name>
<proteinExistence type="predicted"/>
<keyword evidence="3" id="KW-0804">Transcription</keyword>
<evidence type="ECO:0000256" key="2">
    <source>
        <dbReference type="ARBA" id="ARBA00023125"/>
    </source>
</evidence>
<dbReference type="Gene3D" id="1.10.10.60">
    <property type="entry name" value="Homeodomain-like"/>
    <property type="match status" value="1"/>
</dbReference>
<dbReference type="PROSITE" id="PS00041">
    <property type="entry name" value="HTH_ARAC_FAMILY_1"/>
    <property type="match status" value="1"/>
</dbReference>
<evidence type="ECO:0000313" key="6">
    <source>
        <dbReference type="Proteomes" id="UP001228905"/>
    </source>
</evidence>
<feature type="domain" description="HTH araC/xylS-type" evidence="4">
    <location>
        <begin position="177"/>
        <end position="260"/>
    </location>
</feature>
<evidence type="ECO:0000256" key="1">
    <source>
        <dbReference type="ARBA" id="ARBA00023015"/>
    </source>
</evidence>
<comment type="caution">
    <text evidence="5">The sequence shown here is derived from an EMBL/GenBank/DDBJ whole genome shotgun (WGS) entry which is preliminary data.</text>
</comment>
<dbReference type="InterPro" id="IPR009057">
    <property type="entry name" value="Homeodomain-like_sf"/>
</dbReference>
<organism evidence="5 6">
    <name type="scientific">Caulobacter ginsengisoli</name>
    <dbReference type="NCBI Taxonomy" id="400775"/>
    <lineage>
        <taxon>Bacteria</taxon>
        <taxon>Pseudomonadati</taxon>
        <taxon>Pseudomonadota</taxon>
        <taxon>Alphaproteobacteria</taxon>
        <taxon>Caulobacterales</taxon>
        <taxon>Caulobacteraceae</taxon>
        <taxon>Caulobacter</taxon>
    </lineage>
</organism>
<dbReference type="EMBL" id="JAUSVS010000001">
    <property type="protein sequence ID" value="MDQ0462765.1"/>
    <property type="molecule type" value="Genomic_DNA"/>
</dbReference>
<evidence type="ECO:0000256" key="3">
    <source>
        <dbReference type="ARBA" id="ARBA00023163"/>
    </source>
</evidence>
<sequence>MTPAFIGYGFANPTLAKLAASAWGQSYVGSTGMLPGLIAPDAHVEVILQLGAPCSVVSGERVIAPPRAMVYALRHGAVRLKPTGDNTMVAFRLAPVVASAVLRANLADCWDRPVALADLIGPEADRLMDRIADAPLEWAGEVLEAWLLARLADWSSDDERQADLQQVLLWDVADQPVAVLADQLGFTARTLRRHCQAYAGLSPKQLTMSGRMLRACDLLLGSPGLPLAEAALRLGFNDQSAFANAFRHYLGLTPTQLRAQPLVFYERRR</sequence>
<dbReference type="PROSITE" id="PS01124">
    <property type="entry name" value="HTH_ARAC_FAMILY_2"/>
    <property type="match status" value="1"/>
</dbReference>
<dbReference type="InterPro" id="IPR020449">
    <property type="entry name" value="Tscrpt_reg_AraC-type_HTH"/>
</dbReference>
<evidence type="ECO:0000259" key="4">
    <source>
        <dbReference type="PROSITE" id="PS01124"/>
    </source>
</evidence>
<dbReference type="SMART" id="SM00342">
    <property type="entry name" value="HTH_ARAC"/>
    <property type="match status" value="1"/>
</dbReference>
<reference evidence="5 6" key="1">
    <citation type="submission" date="2023-07" db="EMBL/GenBank/DDBJ databases">
        <title>Genomic Encyclopedia of Type Strains, Phase IV (KMG-IV): sequencing the most valuable type-strain genomes for metagenomic binning, comparative biology and taxonomic classification.</title>
        <authorList>
            <person name="Goeker M."/>
        </authorList>
    </citation>
    <scope>NUCLEOTIDE SEQUENCE [LARGE SCALE GENOMIC DNA]</scope>
    <source>
        <strain evidence="5 6">DSM 18695</strain>
    </source>
</reference>
<dbReference type="Pfam" id="PF12833">
    <property type="entry name" value="HTH_18"/>
    <property type="match status" value="1"/>
</dbReference>
<evidence type="ECO:0000313" key="5">
    <source>
        <dbReference type="EMBL" id="MDQ0462765.1"/>
    </source>
</evidence>
<gene>
    <name evidence="5" type="ORF">QO010_000513</name>
</gene>
<accession>A0ABU0IMX4</accession>
<dbReference type="InterPro" id="IPR050204">
    <property type="entry name" value="AraC_XylS_family_regulators"/>
</dbReference>
<keyword evidence="2" id="KW-0238">DNA-binding</keyword>